<name>A0A7W7P4S0_PSENT</name>
<organism evidence="1 2">
    <name type="scientific">Pseudomonas nitroreducens</name>
    <dbReference type="NCBI Taxonomy" id="46680"/>
    <lineage>
        <taxon>Bacteria</taxon>
        <taxon>Pseudomonadati</taxon>
        <taxon>Pseudomonadota</taxon>
        <taxon>Gammaproteobacteria</taxon>
        <taxon>Pseudomonadales</taxon>
        <taxon>Pseudomonadaceae</taxon>
        <taxon>Pseudomonas</taxon>
    </lineage>
</organism>
<dbReference type="Proteomes" id="UP000566995">
    <property type="component" value="Unassembled WGS sequence"/>
</dbReference>
<evidence type="ECO:0000313" key="2">
    <source>
        <dbReference type="Proteomes" id="UP000566995"/>
    </source>
</evidence>
<proteinExistence type="predicted"/>
<comment type="caution">
    <text evidence="1">The sequence shown here is derived from an EMBL/GenBank/DDBJ whole genome shotgun (WGS) entry which is preliminary data.</text>
</comment>
<evidence type="ECO:0000313" key="1">
    <source>
        <dbReference type="EMBL" id="MBB4867184.1"/>
    </source>
</evidence>
<dbReference type="EMBL" id="JACHLI010000036">
    <property type="protein sequence ID" value="MBB4867184.1"/>
    <property type="molecule type" value="Genomic_DNA"/>
</dbReference>
<dbReference type="AlphaFoldDB" id="A0A7W7P4S0"/>
<reference evidence="1 2" key="1">
    <citation type="submission" date="2020-08" db="EMBL/GenBank/DDBJ databases">
        <title>Functional genomics of gut bacteria from endangered species of beetles.</title>
        <authorList>
            <person name="Carlos-Shanley C."/>
        </authorList>
    </citation>
    <scope>NUCLEOTIDE SEQUENCE [LARGE SCALE GENOMIC DNA]</scope>
    <source>
        <strain evidence="1 2">S00179</strain>
    </source>
</reference>
<gene>
    <name evidence="1" type="ORF">HNP46_006095</name>
</gene>
<protein>
    <submittedName>
        <fullName evidence="1">Uncharacterized protein</fullName>
    </submittedName>
</protein>
<sequence length="441" mass="49861">MLIQHLIITQLKSVFFRGDNKAICVDGGLSTQEAEELGLIPMIILGICVEGLQAWHAKLHPTCKEINLGEFLFDSWMDVNRTWGVPDVLKVDKELIGEFPLLLTLKKICGESSPRISPTSDRHVGASKRFAQELAKFAVNTDMRSSGTRNDLFAQLNSALEEYNKYSGFGGFSDKRSRIVADLINRELKTPIGKPAPFMFIPSAWSRVVADKKKSLPDGQKLYITHESEGAVFLCPDYDHDFLPKVKGEWRHIARTPGYIWDREEPGLKYALQSIAYPVGNMLEKIVDLELFEEFKAGRGILPEVVADDIRKAFFSESLVIIPKNLKSLRGAYEYITGLDVEWSGEIKRYDLEFNDIRIYIVVTMSPDILLIVIPRTANINHDKIPSMLNEFRGDIDLGAGGYAAVAFWAEQCNKFRSENFSWVLLCTVDAMLRPVEDLYL</sequence>
<dbReference type="RefSeq" id="WP_184596456.1">
    <property type="nucleotide sequence ID" value="NZ_JACHLI010000036.1"/>
</dbReference>
<accession>A0A7W7P4S0</accession>